<feature type="region of interest" description="Disordered" evidence="1">
    <location>
        <begin position="747"/>
        <end position="816"/>
    </location>
</feature>
<feature type="compositionally biased region" description="Basic and acidic residues" evidence="1">
    <location>
        <begin position="329"/>
        <end position="341"/>
    </location>
</feature>
<feature type="compositionally biased region" description="Basic residues" evidence="1">
    <location>
        <begin position="432"/>
        <end position="442"/>
    </location>
</feature>
<feature type="region of interest" description="Disordered" evidence="1">
    <location>
        <begin position="561"/>
        <end position="637"/>
    </location>
</feature>
<evidence type="ECO:0000256" key="1">
    <source>
        <dbReference type="SAM" id="MobiDB-lite"/>
    </source>
</evidence>
<dbReference type="Proteomes" id="UP001651158">
    <property type="component" value="Unassembled WGS sequence"/>
</dbReference>
<feature type="compositionally biased region" description="Low complexity" evidence="1">
    <location>
        <begin position="215"/>
        <end position="229"/>
    </location>
</feature>
<feature type="compositionally biased region" description="Low complexity" evidence="1">
    <location>
        <begin position="115"/>
        <end position="133"/>
    </location>
</feature>
<reference evidence="2 3" key="1">
    <citation type="journal article" date="2022" name="Front. Cell. Infect. Microbiol.">
        <title>The Genomes of Two Strains of Taenia crassiceps the Animal Model for the Study of Human Cysticercosis.</title>
        <authorList>
            <person name="Bobes R.J."/>
            <person name="Estrada K."/>
            <person name="Rios-Valencia D.G."/>
            <person name="Calderon-Gallegos A."/>
            <person name="de la Torre P."/>
            <person name="Carrero J.C."/>
            <person name="Sanchez-Flores A."/>
            <person name="Laclette J.P."/>
        </authorList>
    </citation>
    <scope>NUCLEOTIDE SEQUENCE [LARGE SCALE GENOMIC DNA]</scope>
    <source>
        <strain evidence="2">WFUcys</strain>
    </source>
</reference>
<keyword evidence="3" id="KW-1185">Reference proteome</keyword>
<feature type="compositionally biased region" description="Polar residues" evidence="1">
    <location>
        <begin position="166"/>
        <end position="182"/>
    </location>
</feature>
<proteinExistence type="predicted"/>
<feature type="compositionally biased region" description="Polar residues" evidence="1">
    <location>
        <begin position="752"/>
        <end position="761"/>
    </location>
</feature>
<evidence type="ECO:0000313" key="3">
    <source>
        <dbReference type="Proteomes" id="UP001651158"/>
    </source>
</evidence>
<name>A0ABR4QFA0_9CEST</name>
<feature type="region of interest" description="Disordered" evidence="1">
    <location>
        <begin position="412"/>
        <end position="508"/>
    </location>
</feature>
<protein>
    <submittedName>
        <fullName evidence="2">Uncharacterized protein</fullName>
    </submittedName>
</protein>
<gene>
    <name evidence="2" type="ORF">TcWFU_010510</name>
</gene>
<feature type="region of interest" description="Disordered" evidence="1">
    <location>
        <begin position="112"/>
        <end position="136"/>
    </location>
</feature>
<feature type="compositionally biased region" description="Low complexity" evidence="1">
    <location>
        <begin position="575"/>
        <end position="629"/>
    </location>
</feature>
<feature type="compositionally biased region" description="Basic residues" evidence="1">
    <location>
        <begin position="778"/>
        <end position="790"/>
    </location>
</feature>
<dbReference type="EMBL" id="JAKROA010000004">
    <property type="protein sequence ID" value="KAL5108291.1"/>
    <property type="molecule type" value="Genomic_DNA"/>
</dbReference>
<organism evidence="2 3">
    <name type="scientific">Taenia crassiceps</name>
    <dbReference type="NCBI Taxonomy" id="6207"/>
    <lineage>
        <taxon>Eukaryota</taxon>
        <taxon>Metazoa</taxon>
        <taxon>Spiralia</taxon>
        <taxon>Lophotrochozoa</taxon>
        <taxon>Platyhelminthes</taxon>
        <taxon>Cestoda</taxon>
        <taxon>Eucestoda</taxon>
        <taxon>Cyclophyllidea</taxon>
        <taxon>Taeniidae</taxon>
        <taxon>Taenia</taxon>
    </lineage>
</organism>
<feature type="region of interest" description="Disordered" evidence="1">
    <location>
        <begin position="516"/>
        <end position="535"/>
    </location>
</feature>
<evidence type="ECO:0000313" key="2">
    <source>
        <dbReference type="EMBL" id="KAL5108291.1"/>
    </source>
</evidence>
<feature type="region of interest" description="Disordered" evidence="1">
    <location>
        <begin position="166"/>
        <end position="236"/>
    </location>
</feature>
<feature type="region of interest" description="Disordered" evidence="1">
    <location>
        <begin position="313"/>
        <end position="347"/>
    </location>
</feature>
<sequence length="866" mass="94419">MHTCVGLELPSTVLRYRTLLNECEGCESGLESVNFDETTIESQILQLLEQTAVELGQNLKLYDRLNELSGTGSLDQTTSCADLAPPAPPPVVEASLPDPPCTSTAGFPAFPANKPSATSPPITGTTSSISPPTMAKPTASGRLAGPIGPNLHQPLRRPTVPKTLTTKFSKPYSNLHQTNDQSPKLAASQVKEKTLPSTPKSPVPAPLPAEPIVMPSLPVESSESEAPPETRSFGFRANVAYFQQRDQGAREPTQGKPPLQTVIETDVGEHPYEATPLPSKEVERPPTKVLEAEATRSFTLPSPNETTEFFKKVEASRRNAGEFQQPQKVETDSDDRARADSDENVSTTFTDLRLDNNEVPDRQNSNGQMYASLTDITGVQRSSSDQGVKAVEVQLPKNSEIRVPVAVEPVNLDDGEKERSELVSSRILAGKKMPKSSHKKTRPTTVQPGRPSERKFSSVFESGNERVHMSSATSPFEEKLFSPEESIDISLDYPEPKGPTSRLSAFSDSSADALIATYPPKAVPQPHHHHHHQRSQPIYLVAESNHTASRGQPAKFTIVMKPSGSEGKRHPPRARSSSSSSSNSSSSSSSSSSTSGRGRTRNGRSTSSSKSSSSSSSPSSSSSSPNGRKMGARQSPAALIRIEPLIFETIPKKKVMKNVARKKKNPTGGQGHCHHQHHSHHRDFNRQKHHMPPIEQIVVENCEPEFETCPHVESGKIPNPTDCQSSVVLRHVCMKCQRNLDRGKAVVRRNSIGGNVSQKCRSQSKHKTPTAGSPIQRPHSRSQSKARSRISKSPTAVAIHHGPKYTDDDTSSSEGGQYHLGDGEIFANRAFMKCYQLHHRSNSCNRNKSVPVFTVRSISDLRRGLR</sequence>
<feature type="compositionally biased region" description="Pro residues" evidence="1">
    <location>
        <begin position="199"/>
        <end position="209"/>
    </location>
</feature>
<accession>A0ABR4QFA0</accession>
<comment type="caution">
    <text evidence="2">The sequence shown here is derived from an EMBL/GenBank/DDBJ whole genome shotgun (WGS) entry which is preliminary data.</text>
</comment>